<dbReference type="OrthoDB" id="9795206at2"/>
<sequence>MERVCSHIPMNRTIILEENFEFWLEVAAVETEKSLQGENVVLCQLLEDDLPLLWELVYHNPHPEWKKWDSPNISCHEINYEKYHDQTANLMKQGCDNQFTIKVEDKIIGVVSYEWEHESSNSLEIEISIYKPEYWDKGYGTDALKTWITRLFGLFSVPRIGFTTWSGNQRMVAVGKKLGMKEEGRIRNSHLQHGRYYDTVKMGVLREDWNGARGKGFTPNKMG</sequence>
<protein>
    <submittedName>
        <fullName evidence="2">N-acetyltransferase</fullName>
    </submittedName>
</protein>
<keyword evidence="3" id="KW-1185">Reference proteome</keyword>
<evidence type="ECO:0000259" key="1">
    <source>
        <dbReference type="PROSITE" id="PS51186"/>
    </source>
</evidence>
<dbReference type="PROSITE" id="PS51186">
    <property type="entry name" value="GNAT"/>
    <property type="match status" value="1"/>
</dbReference>
<accession>A0A398BIB8</accession>
<evidence type="ECO:0000313" key="3">
    <source>
        <dbReference type="Proteomes" id="UP000265816"/>
    </source>
</evidence>
<dbReference type="GO" id="GO:0016747">
    <property type="term" value="F:acyltransferase activity, transferring groups other than amino-acyl groups"/>
    <property type="evidence" value="ECO:0007669"/>
    <property type="project" value="InterPro"/>
</dbReference>
<dbReference type="Gene3D" id="3.40.630.30">
    <property type="match status" value="1"/>
</dbReference>
<comment type="caution">
    <text evidence="2">The sequence shown here is derived from an EMBL/GenBank/DDBJ whole genome shotgun (WGS) entry which is preliminary data.</text>
</comment>
<dbReference type="PANTHER" id="PTHR43415">
    <property type="entry name" value="SPERMIDINE N(1)-ACETYLTRANSFERASE"/>
    <property type="match status" value="1"/>
</dbReference>
<keyword evidence="2" id="KW-0808">Transferase</keyword>
<proteinExistence type="predicted"/>
<gene>
    <name evidence="2" type="ORF">D1970_02025</name>
</gene>
<dbReference type="InterPro" id="IPR016181">
    <property type="entry name" value="Acyl_CoA_acyltransferase"/>
</dbReference>
<dbReference type="PANTHER" id="PTHR43415:SF4">
    <property type="entry name" value="N-ACETYLTRANSFERASE DOMAIN-CONTAINING PROTEIN"/>
    <property type="match status" value="1"/>
</dbReference>
<reference evidence="2 3" key="1">
    <citation type="submission" date="2018-08" db="EMBL/GenBank/DDBJ databases">
        <title>Bacillus jemisoniae sp. nov., Bacillus chryseoplanitiae sp. nov., Bacillus resnikiae sp. nov., and Bacillus frankliniae sp. nov., isolated from Viking spacecraft and associated surfaces.</title>
        <authorList>
            <person name="Seuylemezian A."/>
            <person name="Vaishampayan P."/>
        </authorList>
    </citation>
    <scope>NUCLEOTIDE SEQUENCE [LARGE SCALE GENOMIC DNA]</scope>
    <source>
        <strain evidence="2 3">JJ-247</strain>
    </source>
</reference>
<feature type="domain" description="N-acetyltransferase" evidence="1">
    <location>
        <begin position="40"/>
        <end position="203"/>
    </location>
</feature>
<name>A0A398BIB8_9BACI</name>
<dbReference type="Pfam" id="PF13302">
    <property type="entry name" value="Acetyltransf_3"/>
    <property type="match status" value="1"/>
</dbReference>
<evidence type="ECO:0000313" key="2">
    <source>
        <dbReference type="EMBL" id="RID88298.1"/>
    </source>
</evidence>
<dbReference type="EMBL" id="QWVT01000007">
    <property type="protein sequence ID" value="RID88298.1"/>
    <property type="molecule type" value="Genomic_DNA"/>
</dbReference>
<dbReference type="Proteomes" id="UP000265816">
    <property type="component" value="Unassembled WGS sequence"/>
</dbReference>
<dbReference type="InterPro" id="IPR000182">
    <property type="entry name" value="GNAT_dom"/>
</dbReference>
<dbReference type="CDD" id="cd04301">
    <property type="entry name" value="NAT_SF"/>
    <property type="match status" value="1"/>
</dbReference>
<organism evidence="2 3">
    <name type="scientific">Mesobacillus zeae</name>
    <dbReference type="NCBI Taxonomy" id="1917180"/>
    <lineage>
        <taxon>Bacteria</taxon>
        <taxon>Bacillati</taxon>
        <taxon>Bacillota</taxon>
        <taxon>Bacilli</taxon>
        <taxon>Bacillales</taxon>
        <taxon>Bacillaceae</taxon>
        <taxon>Mesobacillus</taxon>
    </lineage>
</organism>
<dbReference type="AlphaFoldDB" id="A0A398BIB8"/>
<dbReference type="SUPFAM" id="SSF55729">
    <property type="entry name" value="Acyl-CoA N-acyltransferases (Nat)"/>
    <property type="match status" value="1"/>
</dbReference>